<dbReference type="InterPro" id="IPR050325">
    <property type="entry name" value="Prot/Nucl_acid_deglycase"/>
</dbReference>
<comment type="caution">
    <text evidence="2">The sequence shown here is derived from an EMBL/GenBank/DDBJ whole genome shotgun (WGS) entry which is preliminary data.</text>
</comment>
<evidence type="ECO:0000313" key="2">
    <source>
        <dbReference type="EMBL" id="RIA77777.1"/>
    </source>
</evidence>
<proteinExistence type="predicted"/>
<dbReference type="Pfam" id="PF01965">
    <property type="entry name" value="DJ-1_PfpI"/>
    <property type="match status" value="1"/>
</dbReference>
<dbReference type="FunCoup" id="A0A397S1D9">
    <property type="interactions" value="261"/>
</dbReference>
<accession>A0A397S1D9</accession>
<dbReference type="InterPro" id="IPR002818">
    <property type="entry name" value="DJ-1/PfpI"/>
</dbReference>
<dbReference type="EMBL" id="QXEV01000007">
    <property type="protein sequence ID" value="RIA77777.1"/>
    <property type="molecule type" value="Genomic_DNA"/>
</dbReference>
<sequence>MKFLMLFADNFEDVEAIATLDVLKRGGEEITCASIMGRLNVQTKCGNILTVDSLIEDVIDLKSYDCLIIPGGPGSFRIMPNVPIVTELIHTFVKNDKVVASICAAPHLVGKLGYFKDRLYTVHPGFEGEIIGGTYLRDKGVVVDGKFITAKSMYYSIEFGLAIYEFFHGYEKKEALRKACQGEK</sequence>
<name>A0A397S1D9_9MOLU</name>
<evidence type="ECO:0000313" key="3">
    <source>
        <dbReference type="Proteomes" id="UP000266506"/>
    </source>
</evidence>
<dbReference type="Gene3D" id="3.40.50.880">
    <property type="match status" value="1"/>
</dbReference>
<organism evidence="2 3">
    <name type="scientific">Anaeroplasma bactoclasticum</name>
    <dbReference type="NCBI Taxonomy" id="2088"/>
    <lineage>
        <taxon>Bacteria</taxon>
        <taxon>Bacillati</taxon>
        <taxon>Mycoplasmatota</taxon>
        <taxon>Mollicutes</taxon>
        <taxon>Anaeroplasmatales</taxon>
        <taxon>Anaeroplasmataceae</taxon>
        <taxon>Anaeroplasma</taxon>
    </lineage>
</organism>
<dbReference type="GO" id="GO:0005737">
    <property type="term" value="C:cytoplasm"/>
    <property type="evidence" value="ECO:0007669"/>
    <property type="project" value="TreeGrafter"/>
</dbReference>
<dbReference type="Proteomes" id="UP000266506">
    <property type="component" value="Unassembled WGS sequence"/>
</dbReference>
<dbReference type="PANTHER" id="PTHR48094:SF12">
    <property type="entry name" value="PARKINSON DISEASE PROTEIN 7 HOMOLOG"/>
    <property type="match status" value="1"/>
</dbReference>
<dbReference type="SUPFAM" id="SSF52317">
    <property type="entry name" value="Class I glutamine amidotransferase-like"/>
    <property type="match status" value="1"/>
</dbReference>
<dbReference type="InterPro" id="IPR029062">
    <property type="entry name" value="Class_I_gatase-like"/>
</dbReference>
<reference evidence="2 3" key="1">
    <citation type="submission" date="2018-08" db="EMBL/GenBank/DDBJ databases">
        <title>Genomic Encyclopedia of Archaeal and Bacterial Type Strains, Phase II (KMG-II): from individual species to whole genera.</title>
        <authorList>
            <person name="Goeker M."/>
        </authorList>
    </citation>
    <scope>NUCLEOTIDE SEQUENCE [LARGE SCALE GENOMIC DNA]</scope>
    <source>
        <strain evidence="2 3">ATCC 27112</strain>
    </source>
</reference>
<dbReference type="AlphaFoldDB" id="A0A397S1D9"/>
<keyword evidence="3" id="KW-1185">Reference proteome</keyword>
<dbReference type="InParanoid" id="A0A397S1D9"/>
<feature type="domain" description="DJ-1/PfpI" evidence="1">
    <location>
        <begin position="2"/>
        <end position="165"/>
    </location>
</feature>
<gene>
    <name evidence="2" type="ORF">EI71_00930</name>
</gene>
<dbReference type="RefSeq" id="WP_119016082.1">
    <property type="nucleotide sequence ID" value="NZ_QXEV01000007.1"/>
</dbReference>
<protein>
    <submittedName>
        <fullName evidence="2">4-methyl-5(B-hydroxyethyl)-thiazole monophosphate biosynthesis</fullName>
    </submittedName>
</protein>
<dbReference type="OrthoDB" id="9800516at2"/>
<dbReference type="CDD" id="cd03135">
    <property type="entry name" value="GATase1_DJ-1"/>
    <property type="match status" value="1"/>
</dbReference>
<dbReference type="PANTHER" id="PTHR48094">
    <property type="entry name" value="PROTEIN/NUCLEIC ACID DEGLYCASE DJ-1-RELATED"/>
    <property type="match status" value="1"/>
</dbReference>
<evidence type="ECO:0000259" key="1">
    <source>
        <dbReference type="Pfam" id="PF01965"/>
    </source>
</evidence>